<proteinExistence type="predicted"/>
<keyword evidence="6 8" id="KW-0106">Calcium</keyword>
<keyword evidence="13" id="KW-1185">Reference proteome</keyword>
<feature type="active site" description="Charge relay system" evidence="8">
    <location>
        <position position="665"/>
    </location>
</feature>
<dbReference type="CDD" id="cd11377">
    <property type="entry name" value="Pro-peptidase_S53"/>
    <property type="match status" value="1"/>
</dbReference>
<protein>
    <submittedName>
        <fullName evidence="12">Protease</fullName>
    </submittedName>
</protein>
<evidence type="ECO:0000256" key="3">
    <source>
        <dbReference type="ARBA" id="ARBA00022723"/>
    </source>
</evidence>
<keyword evidence="7" id="KW-0865">Zymogen</keyword>
<dbReference type="Proteomes" id="UP000280685">
    <property type="component" value="Chromosome 5"/>
</dbReference>
<dbReference type="SMART" id="SM00944">
    <property type="entry name" value="Pro-kuma_activ"/>
    <property type="match status" value="1"/>
</dbReference>
<evidence type="ECO:0000256" key="5">
    <source>
        <dbReference type="ARBA" id="ARBA00022825"/>
    </source>
</evidence>
<evidence type="ECO:0000313" key="13">
    <source>
        <dbReference type="Proteomes" id="UP000280685"/>
    </source>
</evidence>
<feature type="chain" id="PRO_5046840705" evidence="10">
    <location>
        <begin position="23"/>
        <end position="789"/>
    </location>
</feature>
<gene>
    <name evidence="12" type="ORF">PODCO_502840</name>
</gene>
<dbReference type="SUPFAM" id="SSF54897">
    <property type="entry name" value="Protease propeptides/inhibitors"/>
    <property type="match status" value="1"/>
</dbReference>
<reference evidence="12" key="1">
    <citation type="submission" date="2018-02" db="EMBL/GenBank/DDBJ databases">
        <authorList>
            <person name="Silar P."/>
        </authorList>
    </citation>
    <scope>NUCLEOTIDE SEQUENCE [LARGE SCALE GENOMIC DNA]</scope>
    <source>
        <strain evidence="12">T</strain>
    </source>
</reference>
<accession>A0ABY6SBN5</accession>
<feature type="binding site" evidence="8">
    <location>
        <position position="727"/>
    </location>
    <ligand>
        <name>Ca(2+)</name>
        <dbReference type="ChEBI" id="CHEBI:29108"/>
    </ligand>
</feature>
<keyword evidence="2 8" id="KW-0645">Protease</keyword>
<evidence type="ECO:0000259" key="11">
    <source>
        <dbReference type="PROSITE" id="PS51695"/>
    </source>
</evidence>
<dbReference type="GO" id="GO:0008233">
    <property type="term" value="F:peptidase activity"/>
    <property type="evidence" value="ECO:0007669"/>
    <property type="project" value="UniProtKB-KW"/>
</dbReference>
<keyword evidence="3 8" id="KW-0479">Metal-binding</keyword>
<sequence>MLLRSVLLTVVSVQGLAFLVEGSPTTARSGRPLIVPRSHDLHERQHDGQLQGWVKRDLVKDGVTLPVRIGLKQGREKEERAHKLLMDISDPKSPNYGKHLTAREVVDFFAPGAQAVGEVKQWLKASAVEERRLGLSGNKQWIQFDAPVQEVEKLLFARFHVYEHPESGVTNIACSEYHVPHNISHHIDYITPGIKLMAGGYDEKIVKRMVGRRGSVWYDSWYEKGRRPGDRKGRKKGGKDKDKDKDRGKGKGQGGSGATSTTSLSTPTATKPAGNIQPDQNENEFEVTEGCDVDITPQCIRNQYQIPAGTKATKGNELGIFQGLAQHYNQQDMDTYWKYVAPWIPKGTHPELKSINGAEGPIEDPQLAGEEANLDFQVAIPLVWPQKTVLFQTDDEWYQQDQTRADTRYPGFFNTFFDAIDGSFCTMAAFNQTGNCADDSCRDPEYPNPNNDRYGYQGDLMCGTYRPTNVISISYSGFEHAWPESYTRRQCMEILKLSLQGVTVVESSGDYGVGGRRGDPQAGCLGPNREVFSPRIMGNCPYVLSVGATLVKADPKNKGKFIETATERFASGGGFSNVFMRPPWQEKHVAAYLKRANVTELGYNLTATAASTQWGWEPSLLGSVLGKERGKRFNKGGRGYPDVSAIGDNYRVVLRGYADSMSGTSVAVPVWASILTLINEERLVRGKRPVGFIHQVLYDHPEVFTDITSGSNPGCGSNGFPVKEGWDPYAHLSQIIEAVPEPAIISPHTMASMGLNNGVVGGGVMGLIEQESIKIARQSSKKKNARVSR</sequence>
<evidence type="ECO:0000256" key="1">
    <source>
        <dbReference type="ARBA" id="ARBA00004239"/>
    </source>
</evidence>
<dbReference type="InterPro" id="IPR050819">
    <property type="entry name" value="Tripeptidyl-peptidase_I"/>
</dbReference>
<evidence type="ECO:0000256" key="8">
    <source>
        <dbReference type="PROSITE-ProRule" id="PRU01032"/>
    </source>
</evidence>
<dbReference type="GO" id="GO:0006508">
    <property type="term" value="P:proteolysis"/>
    <property type="evidence" value="ECO:0007669"/>
    <property type="project" value="UniProtKB-KW"/>
</dbReference>
<feature type="region of interest" description="Disordered" evidence="9">
    <location>
        <begin position="222"/>
        <end position="280"/>
    </location>
</feature>
<feature type="domain" description="Peptidase S53" evidence="11">
    <location>
        <begin position="294"/>
        <end position="747"/>
    </location>
</feature>
<evidence type="ECO:0000256" key="6">
    <source>
        <dbReference type="ARBA" id="ARBA00022837"/>
    </source>
</evidence>
<feature type="compositionally biased region" description="Basic and acidic residues" evidence="9">
    <location>
        <begin position="222"/>
        <end position="231"/>
    </location>
</feature>
<evidence type="ECO:0000256" key="4">
    <source>
        <dbReference type="ARBA" id="ARBA00022801"/>
    </source>
</evidence>
<dbReference type="CDD" id="cd04056">
    <property type="entry name" value="Peptidases_S53"/>
    <property type="match status" value="1"/>
</dbReference>
<feature type="binding site" evidence="8">
    <location>
        <position position="706"/>
    </location>
    <ligand>
        <name>Ca(2+)</name>
        <dbReference type="ChEBI" id="CHEBI:29108"/>
    </ligand>
</feature>
<comment type="subcellular location">
    <subcellularLocation>
        <location evidence="1">Secreted</location>
        <location evidence="1">Extracellular space</location>
    </subcellularLocation>
</comment>
<organism evidence="12 13">
    <name type="scientific">Podospora comata</name>
    <dbReference type="NCBI Taxonomy" id="48703"/>
    <lineage>
        <taxon>Eukaryota</taxon>
        <taxon>Fungi</taxon>
        <taxon>Dikarya</taxon>
        <taxon>Ascomycota</taxon>
        <taxon>Pezizomycotina</taxon>
        <taxon>Sordariomycetes</taxon>
        <taxon>Sordariomycetidae</taxon>
        <taxon>Sordariales</taxon>
        <taxon>Podosporaceae</taxon>
        <taxon>Podospora</taxon>
    </lineage>
</organism>
<feature type="binding site" evidence="8">
    <location>
        <position position="725"/>
    </location>
    <ligand>
        <name>Ca(2+)</name>
        <dbReference type="ChEBI" id="CHEBI:29108"/>
    </ligand>
</feature>
<name>A0ABY6SBN5_PODCO</name>
<dbReference type="Pfam" id="PF09286">
    <property type="entry name" value="Pro-kuma_activ"/>
    <property type="match status" value="1"/>
</dbReference>
<evidence type="ECO:0000313" key="12">
    <source>
        <dbReference type="EMBL" id="VBB80601.1"/>
    </source>
</evidence>
<dbReference type="InterPro" id="IPR030400">
    <property type="entry name" value="Sedolisin_dom"/>
</dbReference>
<evidence type="ECO:0000256" key="10">
    <source>
        <dbReference type="SAM" id="SignalP"/>
    </source>
</evidence>
<evidence type="ECO:0000256" key="9">
    <source>
        <dbReference type="SAM" id="MobiDB-lite"/>
    </source>
</evidence>
<feature type="active site" description="Charge relay system" evidence="8">
    <location>
        <position position="375"/>
    </location>
</feature>
<dbReference type="Gene3D" id="3.40.50.200">
    <property type="entry name" value="Peptidase S8/S53 domain"/>
    <property type="match status" value="1"/>
</dbReference>
<dbReference type="SUPFAM" id="SSF52743">
    <property type="entry name" value="Subtilisin-like"/>
    <property type="match status" value="1"/>
</dbReference>
<keyword evidence="10" id="KW-0732">Signal</keyword>
<comment type="cofactor">
    <cofactor evidence="8">
        <name>Ca(2+)</name>
        <dbReference type="ChEBI" id="CHEBI:29108"/>
    </cofactor>
    <text evidence="8">Binds 1 Ca(2+) ion per subunit.</text>
</comment>
<feature type="binding site" evidence="8">
    <location>
        <position position="707"/>
    </location>
    <ligand>
        <name>Ca(2+)</name>
        <dbReference type="ChEBI" id="CHEBI:29108"/>
    </ligand>
</feature>
<dbReference type="PANTHER" id="PTHR14218:SF19">
    <property type="entry name" value="SERINE PROTEASE AORO, PUTATIVE (AFU_ORTHOLOGUE AFUA_6G10250)-RELATED"/>
    <property type="match status" value="1"/>
</dbReference>
<keyword evidence="5 8" id="KW-0720">Serine protease</keyword>
<dbReference type="PANTHER" id="PTHR14218">
    <property type="entry name" value="PROTEASE S8 TRIPEPTIDYL PEPTIDASE I CLN2"/>
    <property type="match status" value="1"/>
</dbReference>
<dbReference type="InterPro" id="IPR015366">
    <property type="entry name" value="S53_propep"/>
</dbReference>
<evidence type="ECO:0000256" key="2">
    <source>
        <dbReference type="ARBA" id="ARBA00022670"/>
    </source>
</evidence>
<dbReference type="EMBL" id="LR026968">
    <property type="protein sequence ID" value="VBB80601.1"/>
    <property type="molecule type" value="Genomic_DNA"/>
</dbReference>
<feature type="signal peptide" evidence="10">
    <location>
        <begin position="1"/>
        <end position="22"/>
    </location>
</feature>
<dbReference type="PROSITE" id="PS51695">
    <property type="entry name" value="SEDOLISIN"/>
    <property type="match status" value="1"/>
</dbReference>
<feature type="compositionally biased region" description="Low complexity" evidence="9">
    <location>
        <begin position="258"/>
        <end position="273"/>
    </location>
</feature>
<feature type="compositionally biased region" description="Basic and acidic residues" evidence="9">
    <location>
        <begin position="239"/>
        <end position="249"/>
    </location>
</feature>
<dbReference type="InterPro" id="IPR036852">
    <property type="entry name" value="Peptidase_S8/S53_dom_sf"/>
</dbReference>
<keyword evidence="4 8" id="KW-0378">Hydrolase</keyword>
<feature type="active site" description="Charge relay system" evidence="8">
    <location>
        <position position="371"/>
    </location>
</feature>
<evidence type="ECO:0000256" key="7">
    <source>
        <dbReference type="ARBA" id="ARBA00023145"/>
    </source>
</evidence>